<dbReference type="GO" id="GO:0043190">
    <property type="term" value="C:ATP-binding cassette (ABC) transporter complex"/>
    <property type="evidence" value="ECO:0007669"/>
    <property type="project" value="TreeGrafter"/>
</dbReference>
<dbReference type="PROSITE" id="PS50893">
    <property type="entry name" value="ABC_TRANSPORTER_2"/>
    <property type="match status" value="1"/>
</dbReference>
<dbReference type="GO" id="GO:0005524">
    <property type="term" value="F:ATP binding"/>
    <property type="evidence" value="ECO:0007669"/>
    <property type="project" value="UniProtKB-KW"/>
</dbReference>
<dbReference type="InterPro" id="IPR003439">
    <property type="entry name" value="ABC_transporter-like_ATP-bd"/>
</dbReference>
<proteinExistence type="inferred from homology"/>
<feature type="domain" description="ABC transporter" evidence="9">
    <location>
        <begin position="5"/>
        <end position="245"/>
    </location>
</feature>
<dbReference type="CDD" id="cd03225">
    <property type="entry name" value="ABC_cobalt_CbiO_domain1"/>
    <property type="match status" value="1"/>
</dbReference>
<evidence type="ECO:0000256" key="3">
    <source>
        <dbReference type="ARBA" id="ARBA00022448"/>
    </source>
</evidence>
<keyword evidence="11" id="KW-1185">Reference proteome</keyword>
<dbReference type="PANTHER" id="PTHR43553">
    <property type="entry name" value="HEAVY METAL TRANSPORTER"/>
    <property type="match status" value="1"/>
</dbReference>
<organism evidence="10 11">
    <name type="scientific">Desulfotruncus arcticus DSM 17038</name>
    <dbReference type="NCBI Taxonomy" id="1121424"/>
    <lineage>
        <taxon>Bacteria</taxon>
        <taxon>Bacillati</taxon>
        <taxon>Bacillota</taxon>
        <taxon>Clostridia</taxon>
        <taxon>Eubacteriales</taxon>
        <taxon>Desulfallaceae</taxon>
        <taxon>Desulfotruncus</taxon>
    </lineage>
</organism>
<dbReference type="FunFam" id="3.40.50.300:FF:000224">
    <property type="entry name" value="Energy-coupling factor transporter ATP-binding protein EcfA"/>
    <property type="match status" value="1"/>
</dbReference>
<dbReference type="Pfam" id="PF00005">
    <property type="entry name" value="ABC_tran"/>
    <property type="match status" value="1"/>
</dbReference>
<dbReference type="Proteomes" id="UP000199337">
    <property type="component" value="Unassembled WGS sequence"/>
</dbReference>
<comment type="subcellular location">
    <subcellularLocation>
        <location evidence="1">Cell membrane</location>
        <topology evidence="1">Peripheral membrane protein</topology>
    </subcellularLocation>
</comment>
<evidence type="ECO:0000256" key="1">
    <source>
        <dbReference type="ARBA" id="ARBA00004202"/>
    </source>
</evidence>
<evidence type="ECO:0000256" key="8">
    <source>
        <dbReference type="ARBA" id="ARBA00023136"/>
    </source>
</evidence>
<gene>
    <name evidence="10" type="ORF">SAMN05660649_01364</name>
</gene>
<evidence type="ECO:0000256" key="4">
    <source>
        <dbReference type="ARBA" id="ARBA00022475"/>
    </source>
</evidence>
<keyword evidence="4" id="KW-1003">Cell membrane</keyword>
<protein>
    <submittedName>
        <fullName evidence="10">Energy-coupling factor transport system ATP-binding protein</fullName>
    </submittedName>
</protein>
<dbReference type="RefSeq" id="WP_092469996.1">
    <property type="nucleotide sequence ID" value="NZ_FOOX01000004.1"/>
</dbReference>
<keyword evidence="7" id="KW-1278">Translocase</keyword>
<evidence type="ECO:0000313" key="11">
    <source>
        <dbReference type="Proteomes" id="UP000199337"/>
    </source>
</evidence>
<comment type="similarity">
    <text evidence="2">Belongs to the ABC transporter superfamily.</text>
</comment>
<evidence type="ECO:0000313" key="10">
    <source>
        <dbReference type="EMBL" id="SFG34755.1"/>
    </source>
</evidence>
<dbReference type="STRING" id="341036.SAMN05660649_01364"/>
<dbReference type="GO" id="GO:0016887">
    <property type="term" value="F:ATP hydrolysis activity"/>
    <property type="evidence" value="ECO:0007669"/>
    <property type="project" value="InterPro"/>
</dbReference>
<dbReference type="AlphaFoldDB" id="A0A1I2R1V0"/>
<dbReference type="PANTHER" id="PTHR43553:SF27">
    <property type="entry name" value="ENERGY-COUPLING FACTOR TRANSPORTER ATP-BINDING PROTEIN ECFA2"/>
    <property type="match status" value="1"/>
</dbReference>
<dbReference type="Gene3D" id="3.40.50.300">
    <property type="entry name" value="P-loop containing nucleotide triphosphate hydrolases"/>
    <property type="match status" value="1"/>
</dbReference>
<dbReference type="EMBL" id="FOOX01000004">
    <property type="protein sequence ID" value="SFG34755.1"/>
    <property type="molecule type" value="Genomic_DNA"/>
</dbReference>
<keyword evidence="6 10" id="KW-0067">ATP-binding</keyword>
<evidence type="ECO:0000256" key="6">
    <source>
        <dbReference type="ARBA" id="ARBA00022840"/>
    </source>
</evidence>
<evidence type="ECO:0000256" key="2">
    <source>
        <dbReference type="ARBA" id="ARBA00005417"/>
    </source>
</evidence>
<dbReference type="SMART" id="SM00382">
    <property type="entry name" value="AAA"/>
    <property type="match status" value="1"/>
</dbReference>
<dbReference type="SUPFAM" id="SSF52540">
    <property type="entry name" value="P-loop containing nucleoside triphosphate hydrolases"/>
    <property type="match status" value="1"/>
</dbReference>
<dbReference type="InterPro" id="IPR003593">
    <property type="entry name" value="AAA+_ATPase"/>
</dbReference>
<dbReference type="OrthoDB" id="9784332at2"/>
<accession>A0A1I2R1V0</accession>
<evidence type="ECO:0000256" key="7">
    <source>
        <dbReference type="ARBA" id="ARBA00022967"/>
    </source>
</evidence>
<dbReference type="InterPro" id="IPR050095">
    <property type="entry name" value="ECF_ABC_transporter_ATP-bd"/>
</dbReference>
<evidence type="ECO:0000256" key="5">
    <source>
        <dbReference type="ARBA" id="ARBA00022741"/>
    </source>
</evidence>
<dbReference type="InterPro" id="IPR015856">
    <property type="entry name" value="ABC_transpr_CbiO/EcfA_su"/>
</dbReference>
<sequence length="297" mass="32968">MPKIIEAEQLSHTYLPGSVYEHQALKDINFSLDRGKVLGIFGPNGSGKSTLAQHFNGLLRPTGGSMLVCGLNTADPKISKDLWKKAGLVFQYPEQQIFQISVYDEIAYGPRNLGLPEREIKARVAEALQQVGLTREKTAPLTPASLSGGLRRKVAIAGMLAIRPELLILDEPMASLDLAGRRFILDIIKKRRQKNETTIIISHSLKEIMTITDKIAILDKGFLAFFGDVKDLLTRTEILARYHFELPEFLQVLLALSARGFDLKTNVRSMQEASKEILSLLKKTKARPIFGSGKDDA</sequence>
<dbReference type="InterPro" id="IPR027417">
    <property type="entry name" value="P-loop_NTPase"/>
</dbReference>
<dbReference type="GO" id="GO:0042626">
    <property type="term" value="F:ATPase-coupled transmembrane transporter activity"/>
    <property type="evidence" value="ECO:0007669"/>
    <property type="project" value="TreeGrafter"/>
</dbReference>
<reference evidence="11" key="1">
    <citation type="submission" date="2016-10" db="EMBL/GenBank/DDBJ databases">
        <authorList>
            <person name="Varghese N."/>
            <person name="Submissions S."/>
        </authorList>
    </citation>
    <scope>NUCLEOTIDE SEQUENCE [LARGE SCALE GENOMIC DNA]</scope>
    <source>
        <strain evidence="11">DSM 17038</strain>
    </source>
</reference>
<keyword evidence="5" id="KW-0547">Nucleotide-binding</keyword>
<name>A0A1I2R1V0_9FIRM</name>
<keyword evidence="8" id="KW-0472">Membrane</keyword>
<evidence type="ECO:0000259" key="9">
    <source>
        <dbReference type="PROSITE" id="PS50893"/>
    </source>
</evidence>
<keyword evidence="3" id="KW-0813">Transport</keyword>